<keyword evidence="7" id="KW-1185">Reference proteome</keyword>
<comment type="similarity">
    <text evidence="2">Belongs to the glycosyltransferase 2 family.</text>
</comment>
<evidence type="ECO:0000256" key="3">
    <source>
        <dbReference type="ARBA" id="ARBA00022676"/>
    </source>
</evidence>
<proteinExistence type="inferred from homology"/>
<dbReference type="InterPro" id="IPR029044">
    <property type="entry name" value="Nucleotide-diphossugar_trans"/>
</dbReference>
<evidence type="ECO:0000313" key="7">
    <source>
        <dbReference type="Proteomes" id="UP000248132"/>
    </source>
</evidence>
<evidence type="ECO:0000256" key="1">
    <source>
        <dbReference type="ARBA" id="ARBA00004776"/>
    </source>
</evidence>
<dbReference type="EMBL" id="QKMR01000008">
    <property type="protein sequence ID" value="PYG87952.1"/>
    <property type="molecule type" value="Genomic_DNA"/>
</dbReference>
<evidence type="ECO:0000256" key="4">
    <source>
        <dbReference type="ARBA" id="ARBA00022679"/>
    </source>
</evidence>
<accession>A0A318XPC2</accession>
<organism evidence="6 7">
    <name type="scientific">Ruminiclostridium sufflavum DSM 19573</name>
    <dbReference type="NCBI Taxonomy" id="1121337"/>
    <lineage>
        <taxon>Bacteria</taxon>
        <taxon>Bacillati</taxon>
        <taxon>Bacillota</taxon>
        <taxon>Clostridia</taxon>
        <taxon>Eubacteriales</taxon>
        <taxon>Oscillospiraceae</taxon>
        <taxon>Ruminiclostridium</taxon>
    </lineage>
</organism>
<reference evidence="6 7" key="1">
    <citation type="submission" date="2018-06" db="EMBL/GenBank/DDBJ databases">
        <title>Genomic Encyclopedia of Type Strains, Phase I: the one thousand microbial genomes (KMG-I) project.</title>
        <authorList>
            <person name="Kyrpides N."/>
        </authorList>
    </citation>
    <scope>NUCLEOTIDE SEQUENCE [LARGE SCALE GENOMIC DNA]</scope>
    <source>
        <strain evidence="6 7">DSM 19573</strain>
    </source>
</reference>
<dbReference type="Proteomes" id="UP000248132">
    <property type="component" value="Unassembled WGS sequence"/>
</dbReference>
<gene>
    <name evidence="6" type="ORF">LY28_01662</name>
</gene>
<evidence type="ECO:0000313" key="6">
    <source>
        <dbReference type="EMBL" id="PYG87952.1"/>
    </source>
</evidence>
<dbReference type="PANTHER" id="PTHR43179:SF12">
    <property type="entry name" value="GALACTOFURANOSYLTRANSFERASE GLFT2"/>
    <property type="match status" value="1"/>
</dbReference>
<sequence>MKISVIMPYKKRLENIRMAFEAMAAQTMEKSEFEIIVGVMEYCEKYIAVCRQFIDRINICSILVNEEWNVAAARNAALRQAAGEILVILDADMVVPANFLTNLYDRHFSFRQRQCVIGQMIDYSNNTENVDSVEILPFSHYEKLLSELEREQPFQKDTRWHVEHNIPWAFAWTALIALPRTIVEQSSLLFDENFRGYGVEDLEWAYRISLSGVPLLLKHDVWGIHLPHARNVNSNQLTEGSNYRYFLGKYPGYDVEIVSRLGDFQGNISYMEYKKEIEAVAHNANNLLSVLNGKVKGITTLVIGVIQDRNGNYLSDSSLPAVFDMGEEVISMPLAGISLPFEDQSMEECFILPVIMGFSDKYKDLIFQECQRVSKKIQVKEK</sequence>
<dbReference type="PANTHER" id="PTHR43179">
    <property type="entry name" value="RHAMNOSYLTRANSFERASE WBBL"/>
    <property type="match status" value="1"/>
</dbReference>
<feature type="domain" description="Glycosyltransferase 2-like" evidence="5">
    <location>
        <begin position="4"/>
        <end position="134"/>
    </location>
</feature>
<dbReference type="AlphaFoldDB" id="A0A318XPC2"/>
<keyword evidence="4 6" id="KW-0808">Transferase</keyword>
<dbReference type="CDD" id="cd00761">
    <property type="entry name" value="Glyco_tranf_GTA_type"/>
    <property type="match status" value="1"/>
</dbReference>
<dbReference type="InterPro" id="IPR001173">
    <property type="entry name" value="Glyco_trans_2-like"/>
</dbReference>
<name>A0A318XPC2_9FIRM</name>
<comment type="pathway">
    <text evidence="1">Cell wall biogenesis; cell wall polysaccharide biosynthesis.</text>
</comment>
<keyword evidence="3" id="KW-0328">Glycosyltransferase</keyword>
<dbReference type="GO" id="GO:0016757">
    <property type="term" value="F:glycosyltransferase activity"/>
    <property type="evidence" value="ECO:0007669"/>
    <property type="project" value="UniProtKB-KW"/>
</dbReference>
<comment type="caution">
    <text evidence="6">The sequence shown here is derived from an EMBL/GenBank/DDBJ whole genome shotgun (WGS) entry which is preliminary data.</text>
</comment>
<evidence type="ECO:0000259" key="5">
    <source>
        <dbReference type="Pfam" id="PF00535"/>
    </source>
</evidence>
<protein>
    <submittedName>
        <fullName evidence="6">GT2 family glycosyltransferase</fullName>
    </submittedName>
</protein>
<dbReference type="Gene3D" id="3.90.550.10">
    <property type="entry name" value="Spore Coat Polysaccharide Biosynthesis Protein SpsA, Chain A"/>
    <property type="match status" value="1"/>
</dbReference>
<dbReference type="Pfam" id="PF00535">
    <property type="entry name" value="Glycos_transf_2"/>
    <property type="match status" value="1"/>
</dbReference>
<dbReference type="SUPFAM" id="SSF53448">
    <property type="entry name" value="Nucleotide-diphospho-sugar transferases"/>
    <property type="match status" value="1"/>
</dbReference>
<evidence type="ECO:0000256" key="2">
    <source>
        <dbReference type="ARBA" id="ARBA00006739"/>
    </source>
</evidence>